<evidence type="ECO:0000256" key="10">
    <source>
        <dbReference type="ARBA" id="ARBA00023136"/>
    </source>
</evidence>
<keyword evidence="7" id="KW-0256">Endoplasmic reticulum</keyword>
<evidence type="ECO:0000256" key="4">
    <source>
        <dbReference type="ARBA" id="ARBA00020493"/>
    </source>
</evidence>
<organism evidence="14 15">
    <name type="scientific">Sciurus carolinensis</name>
    <name type="common">Eastern gray squirrel</name>
    <dbReference type="NCBI Taxonomy" id="30640"/>
    <lineage>
        <taxon>Eukaryota</taxon>
        <taxon>Metazoa</taxon>
        <taxon>Chordata</taxon>
        <taxon>Craniata</taxon>
        <taxon>Vertebrata</taxon>
        <taxon>Euteleostomi</taxon>
        <taxon>Mammalia</taxon>
        <taxon>Eutheria</taxon>
        <taxon>Euarchontoglires</taxon>
        <taxon>Glires</taxon>
        <taxon>Rodentia</taxon>
        <taxon>Sciuromorpha</taxon>
        <taxon>Sciuridae</taxon>
        <taxon>Sciurinae</taxon>
        <taxon>Sciurini</taxon>
        <taxon>Sciurus</taxon>
    </lineage>
</organism>
<comment type="similarity">
    <text evidence="3">Belongs to the selenoprotein S family.</text>
</comment>
<comment type="function">
    <text evidence="11">Involved in the degradation process of misfolded endoplasmic reticulum (ER) luminal proteins. Participates in the transfer of misfolded proteins from the ER to the cytosol, where they are destroyed by the proteasome in a ubiquitin-dependent manner. Probably acts by serving as a linker between DERL1, which mediates the retrotranslocation of misfolded proteins into the cytosol, and the ATPase complex VCP, which mediates the translocation and ubiquitination.</text>
</comment>
<evidence type="ECO:0000256" key="2">
    <source>
        <dbReference type="ARBA" id="ARBA00004496"/>
    </source>
</evidence>
<protein>
    <recommendedName>
        <fullName evidence="4">Selenoprotein S</fullName>
    </recommendedName>
</protein>
<keyword evidence="15" id="KW-1185">Reference proteome</keyword>
<keyword evidence="10 13" id="KW-0472">Membrane</keyword>
<dbReference type="GO" id="GO:0036502">
    <property type="term" value="C:Derlin-1-VIMP complex"/>
    <property type="evidence" value="ECO:0007669"/>
    <property type="project" value="TreeGrafter"/>
</dbReference>
<evidence type="ECO:0000256" key="12">
    <source>
        <dbReference type="SAM" id="Coils"/>
    </source>
</evidence>
<evidence type="ECO:0000256" key="9">
    <source>
        <dbReference type="ARBA" id="ARBA00022989"/>
    </source>
</evidence>
<sequence>MEQEGEQLSTWPALETEGLYFLHITVGSLLASCGWYILFNCILLYVVFQKLSARLRALRQRQLDQAEAAVESNVVVKRQEALAAAHLRMQELNAQVEKHKEKLRQLEEERRRQKIEM</sequence>
<evidence type="ECO:0000256" key="7">
    <source>
        <dbReference type="ARBA" id="ARBA00022824"/>
    </source>
</evidence>
<evidence type="ECO:0000256" key="5">
    <source>
        <dbReference type="ARBA" id="ARBA00022490"/>
    </source>
</evidence>
<evidence type="ECO:0000256" key="6">
    <source>
        <dbReference type="ARBA" id="ARBA00022692"/>
    </source>
</evidence>
<dbReference type="AlphaFoldDB" id="A0AA41N4M4"/>
<dbReference type="Proteomes" id="UP001166674">
    <property type="component" value="Unassembled WGS sequence"/>
</dbReference>
<reference evidence="14" key="1">
    <citation type="submission" date="2020-03" db="EMBL/GenBank/DDBJ databases">
        <title>Studies in the Genomics of Life Span.</title>
        <authorList>
            <person name="Glass D."/>
        </authorList>
    </citation>
    <scope>NUCLEOTIDE SEQUENCE</scope>
    <source>
        <strain evidence="14">SUZIE</strain>
        <tissue evidence="14">Muscle</tissue>
    </source>
</reference>
<evidence type="ECO:0000313" key="14">
    <source>
        <dbReference type="EMBL" id="MBZ3883713.1"/>
    </source>
</evidence>
<comment type="caution">
    <text evidence="14">The sequence shown here is derived from an EMBL/GenBank/DDBJ whole genome shotgun (WGS) entry which is preliminary data.</text>
</comment>
<keyword evidence="9 13" id="KW-1133">Transmembrane helix</keyword>
<dbReference type="GO" id="GO:0030970">
    <property type="term" value="P:retrograde protein transport, ER to cytosol"/>
    <property type="evidence" value="ECO:0007669"/>
    <property type="project" value="TreeGrafter"/>
</dbReference>
<evidence type="ECO:0000256" key="11">
    <source>
        <dbReference type="ARBA" id="ARBA00025348"/>
    </source>
</evidence>
<proteinExistence type="inferred from homology"/>
<dbReference type="InterPro" id="IPR009703">
    <property type="entry name" value="Selenoprotein_S"/>
</dbReference>
<keyword evidence="5" id="KW-0963">Cytoplasm</keyword>
<dbReference type="EMBL" id="JAATJV010389275">
    <property type="protein sequence ID" value="MBZ3883713.1"/>
    <property type="molecule type" value="Genomic_DNA"/>
</dbReference>
<evidence type="ECO:0000256" key="13">
    <source>
        <dbReference type="SAM" id="Phobius"/>
    </source>
</evidence>
<evidence type="ECO:0000256" key="3">
    <source>
        <dbReference type="ARBA" id="ARBA00011034"/>
    </source>
</evidence>
<gene>
    <name evidence="14" type="ORF">SUZIE_174315</name>
</gene>
<evidence type="ECO:0000256" key="8">
    <source>
        <dbReference type="ARBA" id="ARBA00022933"/>
    </source>
</evidence>
<keyword evidence="6 13" id="KW-0812">Transmembrane</keyword>
<evidence type="ECO:0000313" key="15">
    <source>
        <dbReference type="Proteomes" id="UP001166674"/>
    </source>
</evidence>
<keyword evidence="8" id="KW-0712">Selenocysteine</keyword>
<dbReference type="GO" id="GO:0036513">
    <property type="term" value="C:Derlin-1 retrotranslocation complex"/>
    <property type="evidence" value="ECO:0007669"/>
    <property type="project" value="TreeGrafter"/>
</dbReference>
<dbReference type="PANTHER" id="PTHR28621:SF1">
    <property type="entry name" value="SELENOPROTEIN S"/>
    <property type="match status" value="1"/>
</dbReference>
<comment type="subcellular location">
    <subcellularLocation>
        <location evidence="2">Cytoplasm</location>
    </subcellularLocation>
    <subcellularLocation>
        <location evidence="1">Endoplasmic reticulum membrane</location>
        <topology evidence="1">Single-pass membrane protein</topology>
    </subcellularLocation>
</comment>
<dbReference type="GO" id="GO:0030968">
    <property type="term" value="P:endoplasmic reticulum unfolded protein response"/>
    <property type="evidence" value="ECO:0007669"/>
    <property type="project" value="TreeGrafter"/>
</dbReference>
<dbReference type="PANTHER" id="PTHR28621">
    <property type="entry name" value="SELENOPROTEIN S"/>
    <property type="match status" value="1"/>
</dbReference>
<feature type="coiled-coil region" evidence="12">
    <location>
        <begin position="82"/>
        <end position="116"/>
    </location>
</feature>
<dbReference type="Pfam" id="PF06936">
    <property type="entry name" value="Selenoprotein_S"/>
    <property type="match status" value="1"/>
</dbReference>
<feature type="transmembrane region" description="Helical" evidence="13">
    <location>
        <begin position="20"/>
        <end position="48"/>
    </location>
</feature>
<keyword evidence="12" id="KW-0175">Coiled coil</keyword>
<name>A0AA41N4M4_SCICA</name>
<accession>A0AA41N4M4</accession>
<dbReference type="Gene3D" id="6.10.250.2950">
    <property type="match status" value="1"/>
</dbReference>
<evidence type="ECO:0000256" key="1">
    <source>
        <dbReference type="ARBA" id="ARBA00004389"/>
    </source>
</evidence>